<feature type="region of interest" description="Disordered" evidence="1">
    <location>
        <begin position="172"/>
        <end position="207"/>
    </location>
</feature>
<organism evidence="3">
    <name type="scientific">Ixodes ricinus</name>
    <name type="common">Common tick</name>
    <name type="synonym">Acarus ricinus</name>
    <dbReference type="NCBI Taxonomy" id="34613"/>
    <lineage>
        <taxon>Eukaryota</taxon>
        <taxon>Metazoa</taxon>
        <taxon>Ecdysozoa</taxon>
        <taxon>Arthropoda</taxon>
        <taxon>Chelicerata</taxon>
        <taxon>Arachnida</taxon>
        <taxon>Acari</taxon>
        <taxon>Parasitiformes</taxon>
        <taxon>Ixodida</taxon>
        <taxon>Ixodoidea</taxon>
        <taxon>Ixodidae</taxon>
        <taxon>Ixodinae</taxon>
        <taxon>Ixodes</taxon>
    </lineage>
</organism>
<dbReference type="EMBL" id="GIFC01014700">
    <property type="protein sequence ID" value="MXU96783.1"/>
    <property type="molecule type" value="Transcribed_RNA"/>
</dbReference>
<evidence type="ECO:0000313" key="3">
    <source>
        <dbReference type="EMBL" id="MXU96783.1"/>
    </source>
</evidence>
<keyword evidence="2" id="KW-1133">Transmembrane helix</keyword>
<proteinExistence type="predicted"/>
<feature type="transmembrane region" description="Helical" evidence="2">
    <location>
        <begin position="93"/>
        <end position="111"/>
    </location>
</feature>
<evidence type="ECO:0000256" key="2">
    <source>
        <dbReference type="SAM" id="Phobius"/>
    </source>
</evidence>
<reference evidence="3" key="1">
    <citation type="submission" date="2019-12" db="EMBL/GenBank/DDBJ databases">
        <title>An insight into the sialome of adult female Ixodes ricinus ticks feeding for 6 days.</title>
        <authorList>
            <person name="Perner J."/>
            <person name="Ribeiro J.M.C."/>
        </authorList>
    </citation>
    <scope>NUCLEOTIDE SEQUENCE</scope>
    <source>
        <strain evidence="3">Semi-engorged</strain>
        <tissue evidence="3">Salivary glands</tissue>
    </source>
</reference>
<evidence type="ECO:0000256" key="1">
    <source>
        <dbReference type="SAM" id="MobiDB-lite"/>
    </source>
</evidence>
<sequence length="229" mass="24282">MVLTSLSLLIPVFLDLNFCSSSVVVIGFLRRYRRTESSVIPSVLPDQLLGSGGVDVIPASALDRLGLGPSILEGAGDSSFILRFRALLLDDPLLFLSSLTCFVGVLARLLPSEPFFFFGFCINMADWNLESSKSESEDSDEDSPDEFPFEVLFDGTSFFSALGFGLGSAPFSSLAGSSSPSGFSSSFSSSSSSSDWSTARRASSSSTPFISRLAFSSSGSSPSELDADM</sequence>
<accession>A0A6B0V3B8</accession>
<protein>
    <submittedName>
        <fullName evidence="3">Putative secreted protein</fullName>
    </submittedName>
</protein>
<keyword evidence="2" id="KW-0472">Membrane</keyword>
<name>A0A6B0V3B8_IXORI</name>
<dbReference type="AlphaFoldDB" id="A0A6B0V3B8"/>
<feature type="transmembrane region" description="Helical" evidence="2">
    <location>
        <begin position="6"/>
        <end position="29"/>
    </location>
</feature>
<keyword evidence="2" id="KW-0812">Transmembrane</keyword>